<keyword evidence="3" id="KW-1185">Reference proteome</keyword>
<evidence type="ECO:0000256" key="1">
    <source>
        <dbReference type="SAM" id="MobiDB-lite"/>
    </source>
</evidence>
<feature type="compositionally biased region" description="Acidic residues" evidence="1">
    <location>
        <begin position="362"/>
        <end position="376"/>
    </location>
</feature>
<comment type="caution">
    <text evidence="2">The sequence shown here is derived from an EMBL/GenBank/DDBJ whole genome shotgun (WGS) entry which is preliminary data.</text>
</comment>
<gene>
    <name evidence="2" type="ORF">OE747_02230</name>
</gene>
<feature type="compositionally biased region" description="Acidic residues" evidence="1">
    <location>
        <begin position="404"/>
        <end position="424"/>
    </location>
</feature>
<sequence length="641" mass="68694">MVQNNKVLTVSYGTFSCTLEGFDDSFDTMKAIAEYFRDLAADDRYFGAEPPQPDAEMLARIAQREIARQVEARRDATGIVLRAADPVAAAVAPAAAVDPAPKAEVEAPAEPVVEEAAVAEAEVQPAPQAEATVEEAVTEAPAAQPDEAEAAAAVEDDAADILASVAAHVIDEDEPQDTATEEAEIAEWAEPETFETEPVEAEAFEAEPVEPTPPAADSIAAKLQRIRAVVSRNEQAAHIEEAFSEDEHADAVSAEATVSDAVADITAALEADADYDEIYDEDQDEAVTPAPVAPADEHDEDEAIVAEPVAAPAPSATIRVAKVRRAEIEQPKAPEQPQTTGTLSAEDEEDLLRELAAVEAEYFAEQDSDDEQDGDDRDSIFAETDEADDDARFEADDASIFGGNDEEELTAEVADEDDDTDEDDVSRLMARADEKLGDPELSSGRETYSQMRGAVAAAKAEKSAGGTFGTQTDDNAYRTDLAEVVRPRRPVATAQTPRSREEARPAPLKLVAEQRIDTPRAAATRGPVLPRRVASLVTEDTPAAAVEGSFADFVAETGASGLHELLEAAAAYMSFVENRDHFSRPQLMNKVRQLDDQEFNREDGLRSFGQLLREGKLKKTANGLFTASGQIGFRPDKRAAG</sequence>
<proteinExistence type="predicted"/>
<evidence type="ECO:0008006" key="4">
    <source>
        <dbReference type="Google" id="ProtNLM"/>
    </source>
</evidence>
<organism evidence="2 3">
    <name type="scientific">Ruegeria aquimaris</name>
    <dbReference type="NCBI Taxonomy" id="2984333"/>
    <lineage>
        <taxon>Bacteria</taxon>
        <taxon>Pseudomonadati</taxon>
        <taxon>Pseudomonadota</taxon>
        <taxon>Alphaproteobacteria</taxon>
        <taxon>Rhodobacterales</taxon>
        <taxon>Roseobacteraceae</taxon>
        <taxon>Ruegeria</taxon>
    </lineage>
</organism>
<dbReference type="RefSeq" id="WP_263826975.1">
    <property type="nucleotide sequence ID" value="NZ_JAOWLB010000001.1"/>
</dbReference>
<accession>A0ABT3AFS2</accession>
<protein>
    <recommendedName>
        <fullName evidence="4">Lipoprotein</fullName>
    </recommendedName>
</protein>
<reference evidence="2 3" key="1">
    <citation type="submission" date="2022-10" db="EMBL/GenBank/DDBJ databases">
        <title>Ruegeria sp. nov., isolated from ocean surface sediments.</title>
        <authorList>
            <person name="He W."/>
            <person name="Xue H.-P."/>
            <person name="Zhang D.-F."/>
        </authorList>
    </citation>
    <scope>NUCLEOTIDE SEQUENCE [LARGE SCALE GENOMIC DNA]</scope>
    <source>
        <strain evidence="2 3">XHP0148</strain>
    </source>
</reference>
<dbReference type="PROSITE" id="PS51257">
    <property type="entry name" value="PROKAR_LIPOPROTEIN"/>
    <property type="match status" value="1"/>
</dbReference>
<feature type="region of interest" description="Disordered" evidence="1">
    <location>
        <begin position="327"/>
        <end position="450"/>
    </location>
</feature>
<dbReference type="EMBL" id="JAOWLB010000001">
    <property type="protein sequence ID" value="MCV2887137.1"/>
    <property type="molecule type" value="Genomic_DNA"/>
</dbReference>
<feature type="region of interest" description="Disordered" evidence="1">
    <location>
        <begin position="283"/>
        <end position="309"/>
    </location>
</feature>
<dbReference type="Proteomes" id="UP001320899">
    <property type="component" value="Unassembled WGS sequence"/>
</dbReference>
<evidence type="ECO:0000313" key="3">
    <source>
        <dbReference type="Proteomes" id="UP001320899"/>
    </source>
</evidence>
<evidence type="ECO:0000313" key="2">
    <source>
        <dbReference type="EMBL" id="MCV2887137.1"/>
    </source>
</evidence>
<name>A0ABT3AFS2_9RHOB</name>